<dbReference type="Pfam" id="PF11356">
    <property type="entry name" value="T2SSC"/>
    <property type="match status" value="1"/>
</dbReference>
<evidence type="ECO:0000313" key="12">
    <source>
        <dbReference type="EMBL" id="MFC3678809.1"/>
    </source>
</evidence>
<dbReference type="InterPro" id="IPR041489">
    <property type="entry name" value="PDZ_6"/>
</dbReference>
<keyword evidence="8 9" id="KW-0472">Membrane</keyword>
<gene>
    <name evidence="12" type="ORF">ACFOMG_01625</name>
</gene>
<evidence type="ECO:0000256" key="6">
    <source>
        <dbReference type="ARBA" id="ARBA00022927"/>
    </source>
</evidence>
<dbReference type="InterPro" id="IPR024961">
    <property type="entry name" value="T2SS_GspC_N"/>
</dbReference>
<feature type="transmembrane region" description="Helical" evidence="9">
    <location>
        <begin position="21"/>
        <end position="44"/>
    </location>
</feature>
<dbReference type="Gene3D" id="2.30.42.10">
    <property type="match status" value="1"/>
</dbReference>
<sequence>MATAGQISTPQAVPLAPWQKWLLVAGKLTLTVLIAVQLAVLVWMTIAPQPLYLKAPSQGGVKLSESETGVRGTAQYHLFGEAKDEPVAVVKEEVDAPETRLRLTLLGINKASVAEDSSAIIAPQNGRGDFYKVGDTVQGRTKLAGVQHDKVVLDTNGKLETLKFDEKVSRGISARSVAAPKPRANKGTIRQRFSKVRSASEFMEMANEEMAQNPEAALNELGLESAGAGQGYRVQPGSILTSLKLVPGDIVLSVNGQRLGDLETDKAILEQVGTSGNARIEVQRGNNRFVVNHKL</sequence>
<reference evidence="13" key="1">
    <citation type="journal article" date="2019" name="Int. J. Syst. Evol. Microbiol.">
        <title>The Global Catalogue of Microorganisms (GCM) 10K type strain sequencing project: providing services to taxonomists for standard genome sequencing and annotation.</title>
        <authorList>
            <consortium name="The Broad Institute Genomics Platform"/>
            <consortium name="The Broad Institute Genome Sequencing Center for Infectious Disease"/>
            <person name="Wu L."/>
            <person name="Ma J."/>
        </authorList>
    </citation>
    <scope>NUCLEOTIDE SEQUENCE [LARGE SCALE GENOMIC DNA]</scope>
    <source>
        <strain evidence="13">KCTC 42424</strain>
    </source>
</reference>
<evidence type="ECO:0000256" key="8">
    <source>
        <dbReference type="ARBA" id="ARBA00023136"/>
    </source>
</evidence>
<comment type="caution">
    <text evidence="12">The sequence shown here is derived from an EMBL/GenBank/DDBJ whole genome shotgun (WGS) entry which is preliminary data.</text>
</comment>
<keyword evidence="13" id="KW-1185">Reference proteome</keyword>
<keyword evidence="2" id="KW-0813">Transport</keyword>
<dbReference type="Gene3D" id="2.30.30.830">
    <property type="match status" value="1"/>
</dbReference>
<evidence type="ECO:0000256" key="3">
    <source>
        <dbReference type="ARBA" id="ARBA00022475"/>
    </source>
</evidence>
<keyword evidence="3" id="KW-1003">Cell membrane</keyword>
<protein>
    <submittedName>
        <fullName evidence="12">Type II secretion system protein N</fullName>
    </submittedName>
</protein>
<accession>A0ABV7VMU1</accession>
<proteinExistence type="predicted"/>
<organism evidence="12 13">
    <name type="scientific">Bacterioplanoides pacificum</name>
    <dbReference type="NCBI Taxonomy" id="1171596"/>
    <lineage>
        <taxon>Bacteria</taxon>
        <taxon>Pseudomonadati</taxon>
        <taxon>Pseudomonadota</taxon>
        <taxon>Gammaproteobacteria</taxon>
        <taxon>Oceanospirillales</taxon>
        <taxon>Oceanospirillaceae</taxon>
        <taxon>Bacterioplanoides</taxon>
    </lineage>
</organism>
<dbReference type="Proteomes" id="UP001595722">
    <property type="component" value="Unassembled WGS sequence"/>
</dbReference>
<keyword evidence="5 9" id="KW-0812">Transmembrane</keyword>
<evidence type="ECO:0000256" key="4">
    <source>
        <dbReference type="ARBA" id="ARBA00022519"/>
    </source>
</evidence>
<keyword evidence="7 9" id="KW-1133">Transmembrane helix</keyword>
<evidence type="ECO:0000259" key="11">
    <source>
        <dbReference type="Pfam" id="PF17820"/>
    </source>
</evidence>
<evidence type="ECO:0000256" key="7">
    <source>
        <dbReference type="ARBA" id="ARBA00022989"/>
    </source>
</evidence>
<dbReference type="RefSeq" id="WP_376864357.1">
    <property type="nucleotide sequence ID" value="NZ_JBHRYB010000001.1"/>
</dbReference>
<dbReference type="EMBL" id="JBHRYB010000001">
    <property type="protein sequence ID" value="MFC3678809.1"/>
    <property type="molecule type" value="Genomic_DNA"/>
</dbReference>
<feature type="domain" description="Type II secretion system protein GspC N-terminal" evidence="10">
    <location>
        <begin position="30"/>
        <end position="164"/>
    </location>
</feature>
<dbReference type="InterPro" id="IPR036034">
    <property type="entry name" value="PDZ_sf"/>
</dbReference>
<dbReference type="Pfam" id="PF17820">
    <property type="entry name" value="PDZ_6"/>
    <property type="match status" value="1"/>
</dbReference>
<evidence type="ECO:0000256" key="5">
    <source>
        <dbReference type="ARBA" id="ARBA00022692"/>
    </source>
</evidence>
<evidence type="ECO:0000256" key="1">
    <source>
        <dbReference type="ARBA" id="ARBA00004533"/>
    </source>
</evidence>
<feature type="domain" description="PDZ" evidence="11">
    <location>
        <begin position="233"/>
        <end position="284"/>
    </location>
</feature>
<comment type="subcellular location">
    <subcellularLocation>
        <location evidence="1">Cell inner membrane</location>
    </subcellularLocation>
</comment>
<evidence type="ECO:0000256" key="9">
    <source>
        <dbReference type="SAM" id="Phobius"/>
    </source>
</evidence>
<evidence type="ECO:0000259" key="10">
    <source>
        <dbReference type="Pfam" id="PF11356"/>
    </source>
</evidence>
<keyword evidence="6" id="KW-0653">Protein transport</keyword>
<evidence type="ECO:0000313" key="13">
    <source>
        <dbReference type="Proteomes" id="UP001595722"/>
    </source>
</evidence>
<dbReference type="SUPFAM" id="SSF50156">
    <property type="entry name" value="PDZ domain-like"/>
    <property type="match status" value="1"/>
</dbReference>
<name>A0ABV7VMU1_9GAMM</name>
<keyword evidence="4" id="KW-0997">Cell inner membrane</keyword>
<evidence type="ECO:0000256" key="2">
    <source>
        <dbReference type="ARBA" id="ARBA00022448"/>
    </source>
</evidence>